<proteinExistence type="predicted"/>
<comment type="caution">
    <text evidence="1">The sequence shown here is derived from an EMBL/GenBank/DDBJ whole genome shotgun (WGS) entry which is preliminary data.</text>
</comment>
<reference evidence="1" key="1">
    <citation type="submission" date="2019-09" db="EMBL/GenBank/DDBJ databases">
        <title>Characterisation of the sponge microbiome using genome-centric metagenomics.</title>
        <authorList>
            <person name="Engelberts J.P."/>
            <person name="Robbins S.J."/>
            <person name="De Goeij J.M."/>
            <person name="Aranda M."/>
            <person name="Bell S.C."/>
            <person name="Webster N.S."/>
        </authorList>
    </citation>
    <scope>NUCLEOTIDE SEQUENCE</scope>
    <source>
        <strain evidence="1">SB0675_bin_29</strain>
    </source>
</reference>
<dbReference type="AlphaFoldDB" id="A0A6B1G1N2"/>
<feature type="non-terminal residue" evidence="1">
    <location>
        <position position="130"/>
    </location>
</feature>
<accession>A0A6B1G1N2</accession>
<organism evidence="1">
    <name type="scientific">Caldilineaceae bacterium SB0675_bin_29</name>
    <dbReference type="NCBI Taxonomy" id="2605266"/>
    <lineage>
        <taxon>Bacteria</taxon>
        <taxon>Bacillati</taxon>
        <taxon>Chloroflexota</taxon>
        <taxon>Caldilineae</taxon>
        <taxon>Caldilineales</taxon>
        <taxon>Caldilineaceae</taxon>
    </lineage>
</organism>
<dbReference type="EMBL" id="VYDA01000361">
    <property type="protein sequence ID" value="MYH62051.1"/>
    <property type="molecule type" value="Genomic_DNA"/>
</dbReference>
<protein>
    <submittedName>
        <fullName evidence="1">Uncharacterized protein</fullName>
    </submittedName>
</protein>
<evidence type="ECO:0000313" key="1">
    <source>
        <dbReference type="EMBL" id="MYH62051.1"/>
    </source>
</evidence>
<name>A0A6B1G1N2_9CHLR</name>
<gene>
    <name evidence="1" type="ORF">F4148_09905</name>
</gene>
<sequence>MAGVEGRRQEFSSRHWDDRQLLHIVDSVLRRFFRSYWTFDPLTRSQVDRLRTAAAKAAGDADISALERRGVLTGFLDDLASIEAVLPLVDEALRGGIAGDNPGYGRAMGISYLQALNLLRTMRDDPYNYV</sequence>